<organism evidence="2 3">
    <name type="scientific">Phytophthora infestans (strain T30-4)</name>
    <name type="common">Potato late blight agent</name>
    <dbReference type="NCBI Taxonomy" id="403677"/>
    <lineage>
        <taxon>Eukaryota</taxon>
        <taxon>Sar</taxon>
        <taxon>Stramenopiles</taxon>
        <taxon>Oomycota</taxon>
        <taxon>Peronosporomycetes</taxon>
        <taxon>Peronosporales</taxon>
        <taxon>Peronosporaceae</taxon>
        <taxon>Phytophthora</taxon>
    </lineage>
</organism>
<evidence type="ECO:0000313" key="2">
    <source>
        <dbReference type="EMBL" id="EEY53094.1"/>
    </source>
</evidence>
<evidence type="ECO:0000313" key="3">
    <source>
        <dbReference type="Proteomes" id="UP000006643"/>
    </source>
</evidence>
<sequence>MSRIASEATSADSNRGVDRAGDPSSTARNDGGTHPGRCPQEEESASLDHQETVKRRKMLPSASHQGATMVGSMERRRPPLLKYRCSEDEEGHDARHIPKRSCIRECTAKLSSVDDVGSAIAPADTCSSTKSRTGQWRTVPWGNGGLMSTSVKRRWTQASSRTSLEGMASRRSARRLRDTAQSPEVVTIDLTGE</sequence>
<dbReference type="InParanoid" id="D0N7X7"/>
<accession>D0N7X7</accession>
<protein>
    <submittedName>
        <fullName evidence="2">Uncharacterized protein</fullName>
    </submittedName>
</protein>
<dbReference type="KEGG" id="pif:PITG_06717"/>
<dbReference type="VEuPathDB" id="FungiDB:PITG_06717"/>
<dbReference type="Proteomes" id="UP000006643">
    <property type="component" value="Unassembled WGS sequence"/>
</dbReference>
<dbReference type="RefSeq" id="XP_002904712.1">
    <property type="nucleotide sequence ID" value="XM_002904666.1"/>
</dbReference>
<feature type="region of interest" description="Disordered" evidence="1">
    <location>
        <begin position="1"/>
        <end position="76"/>
    </location>
</feature>
<dbReference type="HOGENOM" id="CLU_1411308_0_0_1"/>
<evidence type="ECO:0000256" key="1">
    <source>
        <dbReference type="SAM" id="MobiDB-lite"/>
    </source>
</evidence>
<dbReference type="EMBL" id="DS028127">
    <property type="protein sequence ID" value="EEY53094.1"/>
    <property type="molecule type" value="Genomic_DNA"/>
</dbReference>
<gene>
    <name evidence="2" type="ORF">PITG_06717</name>
</gene>
<feature type="compositionally biased region" description="Polar residues" evidence="1">
    <location>
        <begin position="152"/>
        <end position="163"/>
    </location>
</feature>
<feature type="region of interest" description="Disordered" evidence="1">
    <location>
        <begin position="152"/>
        <end position="193"/>
    </location>
</feature>
<keyword evidence="3" id="KW-1185">Reference proteome</keyword>
<proteinExistence type="predicted"/>
<dbReference type="GeneID" id="9463044"/>
<reference evidence="3" key="1">
    <citation type="journal article" date="2009" name="Nature">
        <title>Genome sequence and analysis of the Irish potato famine pathogen Phytophthora infestans.</title>
        <authorList>
            <consortium name="The Broad Institute Genome Sequencing Platform"/>
            <person name="Haas B.J."/>
            <person name="Kamoun S."/>
            <person name="Zody M.C."/>
            <person name="Jiang R.H."/>
            <person name="Handsaker R.E."/>
            <person name="Cano L.M."/>
            <person name="Grabherr M."/>
            <person name="Kodira C.D."/>
            <person name="Raffaele S."/>
            <person name="Torto-Alalibo T."/>
            <person name="Bozkurt T.O."/>
            <person name="Ah-Fong A.M."/>
            <person name="Alvarado L."/>
            <person name="Anderson V.L."/>
            <person name="Armstrong M.R."/>
            <person name="Avrova A."/>
            <person name="Baxter L."/>
            <person name="Beynon J."/>
            <person name="Boevink P.C."/>
            <person name="Bollmann S.R."/>
            <person name="Bos J.I."/>
            <person name="Bulone V."/>
            <person name="Cai G."/>
            <person name="Cakir C."/>
            <person name="Carrington J.C."/>
            <person name="Chawner M."/>
            <person name="Conti L."/>
            <person name="Costanzo S."/>
            <person name="Ewan R."/>
            <person name="Fahlgren N."/>
            <person name="Fischbach M.A."/>
            <person name="Fugelstad J."/>
            <person name="Gilroy E.M."/>
            <person name="Gnerre S."/>
            <person name="Green P.J."/>
            <person name="Grenville-Briggs L.J."/>
            <person name="Griffith J."/>
            <person name="Grunwald N.J."/>
            <person name="Horn K."/>
            <person name="Horner N.R."/>
            <person name="Hu C.H."/>
            <person name="Huitema E."/>
            <person name="Jeong D.H."/>
            <person name="Jones A.M."/>
            <person name="Jones J.D."/>
            <person name="Jones R.W."/>
            <person name="Karlsson E.K."/>
            <person name="Kunjeti S.G."/>
            <person name="Lamour K."/>
            <person name="Liu Z."/>
            <person name="Ma L."/>
            <person name="Maclean D."/>
            <person name="Chibucos M.C."/>
            <person name="McDonald H."/>
            <person name="McWalters J."/>
            <person name="Meijer H.J."/>
            <person name="Morgan W."/>
            <person name="Morris P.F."/>
            <person name="Munro C.A."/>
            <person name="O'Neill K."/>
            <person name="Ospina-Giraldo M."/>
            <person name="Pinzon A."/>
            <person name="Pritchard L."/>
            <person name="Ramsahoye B."/>
            <person name="Ren Q."/>
            <person name="Restrepo S."/>
            <person name="Roy S."/>
            <person name="Sadanandom A."/>
            <person name="Savidor A."/>
            <person name="Schornack S."/>
            <person name="Schwartz D.C."/>
            <person name="Schumann U.D."/>
            <person name="Schwessinger B."/>
            <person name="Seyer L."/>
            <person name="Sharpe T."/>
            <person name="Silvar C."/>
            <person name="Song J."/>
            <person name="Studholme D.J."/>
            <person name="Sykes S."/>
            <person name="Thines M."/>
            <person name="van de Vondervoort P.J."/>
            <person name="Phuntumart V."/>
            <person name="Wawra S."/>
            <person name="Weide R."/>
            <person name="Win J."/>
            <person name="Young C."/>
            <person name="Zhou S."/>
            <person name="Fry W."/>
            <person name="Meyers B.C."/>
            <person name="van West P."/>
            <person name="Ristaino J."/>
            <person name="Govers F."/>
            <person name="Birch P.R."/>
            <person name="Whisson S.C."/>
            <person name="Judelson H.S."/>
            <person name="Nusbaum C."/>
        </authorList>
    </citation>
    <scope>NUCLEOTIDE SEQUENCE [LARGE SCALE GENOMIC DNA]</scope>
    <source>
        <strain evidence="3">T30-4</strain>
    </source>
</reference>
<dbReference type="AlphaFoldDB" id="D0N7X7"/>
<name>D0N7X7_PHYIT</name>